<name>A0ACB0YXR6_MELEN</name>
<protein>
    <submittedName>
        <fullName evidence="1">Uncharacterized protein</fullName>
    </submittedName>
</protein>
<evidence type="ECO:0000313" key="1">
    <source>
        <dbReference type="EMBL" id="CAK5067837.1"/>
    </source>
</evidence>
<gene>
    <name evidence="1" type="ORF">MENTE1834_LOCUS17951</name>
</gene>
<accession>A0ACB0YXR6</accession>
<evidence type="ECO:0000313" key="2">
    <source>
        <dbReference type="Proteomes" id="UP001497535"/>
    </source>
</evidence>
<organism evidence="1 2">
    <name type="scientific">Meloidogyne enterolobii</name>
    <name type="common">Root-knot nematode worm</name>
    <name type="synonym">Meloidogyne mayaguensis</name>
    <dbReference type="NCBI Taxonomy" id="390850"/>
    <lineage>
        <taxon>Eukaryota</taxon>
        <taxon>Metazoa</taxon>
        <taxon>Ecdysozoa</taxon>
        <taxon>Nematoda</taxon>
        <taxon>Chromadorea</taxon>
        <taxon>Rhabditida</taxon>
        <taxon>Tylenchina</taxon>
        <taxon>Tylenchomorpha</taxon>
        <taxon>Tylenchoidea</taxon>
        <taxon>Meloidogynidae</taxon>
        <taxon>Meloidogyninae</taxon>
        <taxon>Meloidogyne</taxon>
    </lineage>
</organism>
<proteinExistence type="predicted"/>
<dbReference type="EMBL" id="CAVMJV010000020">
    <property type="protein sequence ID" value="CAK5067837.1"/>
    <property type="molecule type" value="Genomic_DNA"/>
</dbReference>
<comment type="caution">
    <text evidence="1">The sequence shown here is derived from an EMBL/GenBank/DDBJ whole genome shotgun (WGS) entry which is preliminary data.</text>
</comment>
<sequence>MSNSFQRKIITFSLSYLEVKTECTVPAYSFNDSVNNATFNWAVVGAAVGLLFGGFKGAIIGSVIGAAVGIILGAIVYVCHSIDKVCVAVINTSEDVSRTLVDVSMACKSAENVCNAIQSPYKTISGGIQSSVSNAWKTFKGWFGC</sequence>
<keyword evidence="2" id="KW-1185">Reference proteome</keyword>
<dbReference type="Proteomes" id="UP001497535">
    <property type="component" value="Unassembled WGS sequence"/>
</dbReference>
<reference evidence="1" key="1">
    <citation type="submission" date="2023-11" db="EMBL/GenBank/DDBJ databases">
        <authorList>
            <person name="Poullet M."/>
        </authorList>
    </citation>
    <scope>NUCLEOTIDE SEQUENCE</scope>
    <source>
        <strain evidence="1">E1834</strain>
    </source>
</reference>